<evidence type="ECO:0000313" key="4">
    <source>
        <dbReference type="EMBL" id="RZS36790.1"/>
    </source>
</evidence>
<name>A0A4Q7KLN4_9PSEU</name>
<evidence type="ECO:0008006" key="6">
    <source>
        <dbReference type="Google" id="ProtNLM"/>
    </source>
</evidence>
<gene>
    <name evidence="4" type="ORF">EV193_10624</name>
</gene>
<keyword evidence="3" id="KW-0732">Signal</keyword>
<accession>A0A4Q7KLN4</accession>
<protein>
    <recommendedName>
        <fullName evidence="6">MYXO-CTERM domain-containing protein</fullName>
    </recommendedName>
</protein>
<dbReference type="RefSeq" id="WP_130345429.1">
    <property type="nucleotide sequence ID" value="NZ_SGWQ01000006.1"/>
</dbReference>
<comment type="caution">
    <text evidence="4">The sequence shown here is derived from an EMBL/GenBank/DDBJ whole genome shotgun (WGS) entry which is preliminary data.</text>
</comment>
<feature type="chain" id="PRO_5020858853" description="MYXO-CTERM domain-containing protein" evidence="3">
    <location>
        <begin position="25"/>
        <end position="108"/>
    </location>
</feature>
<dbReference type="EMBL" id="SGWQ01000006">
    <property type="protein sequence ID" value="RZS36790.1"/>
    <property type="molecule type" value="Genomic_DNA"/>
</dbReference>
<dbReference type="Proteomes" id="UP000294257">
    <property type="component" value="Unassembled WGS sequence"/>
</dbReference>
<keyword evidence="5" id="KW-1185">Reference proteome</keyword>
<reference evidence="4 5" key="1">
    <citation type="submission" date="2019-02" db="EMBL/GenBank/DDBJ databases">
        <title>Genomic Encyclopedia of Type Strains, Phase IV (KMG-IV): sequencing the most valuable type-strain genomes for metagenomic binning, comparative biology and taxonomic classification.</title>
        <authorList>
            <person name="Goeker M."/>
        </authorList>
    </citation>
    <scope>NUCLEOTIDE SEQUENCE [LARGE SCALE GENOMIC DNA]</scope>
    <source>
        <strain evidence="4 5">DSM 101727</strain>
    </source>
</reference>
<dbReference type="AlphaFoldDB" id="A0A4Q7KLN4"/>
<feature type="compositionally biased region" description="Pro residues" evidence="1">
    <location>
        <begin position="40"/>
        <end position="51"/>
    </location>
</feature>
<feature type="signal peptide" evidence="3">
    <location>
        <begin position="1"/>
        <end position="24"/>
    </location>
</feature>
<feature type="region of interest" description="Disordered" evidence="1">
    <location>
        <begin position="34"/>
        <end position="76"/>
    </location>
</feature>
<sequence length="108" mass="11034">MSFRLLLAAAVALLAVLTAPQAVATPAPAPVAVQAAGVEQPPPSGTRPVPAPSTTAPAGPQLDPAQTEAQRTESRRKLTMGITCGVLLVLVVVGRRARTKHRAKVQGS</sequence>
<feature type="transmembrane region" description="Helical" evidence="2">
    <location>
        <begin position="78"/>
        <end position="94"/>
    </location>
</feature>
<keyword evidence="2" id="KW-0472">Membrane</keyword>
<keyword evidence="2" id="KW-1133">Transmembrane helix</keyword>
<evidence type="ECO:0000256" key="3">
    <source>
        <dbReference type="SAM" id="SignalP"/>
    </source>
</evidence>
<evidence type="ECO:0000256" key="1">
    <source>
        <dbReference type="SAM" id="MobiDB-lite"/>
    </source>
</evidence>
<keyword evidence="2" id="KW-0812">Transmembrane</keyword>
<proteinExistence type="predicted"/>
<organism evidence="4 5">
    <name type="scientific">Herbihabitans rhizosphaerae</name>
    <dbReference type="NCBI Taxonomy" id="1872711"/>
    <lineage>
        <taxon>Bacteria</taxon>
        <taxon>Bacillati</taxon>
        <taxon>Actinomycetota</taxon>
        <taxon>Actinomycetes</taxon>
        <taxon>Pseudonocardiales</taxon>
        <taxon>Pseudonocardiaceae</taxon>
        <taxon>Herbihabitans</taxon>
    </lineage>
</organism>
<evidence type="ECO:0000313" key="5">
    <source>
        <dbReference type="Proteomes" id="UP000294257"/>
    </source>
</evidence>
<evidence type="ECO:0000256" key="2">
    <source>
        <dbReference type="SAM" id="Phobius"/>
    </source>
</evidence>